<dbReference type="InterPro" id="IPR001173">
    <property type="entry name" value="Glyco_trans_2-like"/>
</dbReference>
<proteinExistence type="predicted"/>
<evidence type="ECO:0000313" key="3">
    <source>
        <dbReference type="Proteomes" id="UP000245533"/>
    </source>
</evidence>
<name>A0A316TYW6_9BACT</name>
<dbReference type="Proteomes" id="UP000245533">
    <property type="component" value="Unassembled WGS sequence"/>
</dbReference>
<dbReference type="AlphaFoldDB" id="A0A316TYW6"/>
<dbReference type="GO" id="GO:0016758">
    <property type="term" value="F:hexosyltransferase activity"/>
    <property type="evidence" value="ECO:0007669"/>
    <property type="project" value="UniProtKB-ARBA"/>
</dbReference>
<evidence type="ECO:0000259" key="1">
    <source>
        <dbReference type="Pfam" id="PF00535"/>
    </source>
</evidence>
<gene>
    <name evidence="2" type="ORF">DDZ15_02015</name>
</gene>
<keyword evidence="2" id="KW-0808">Transferase</keyword>
<dbReference type="EMBL" id="QGGB01000002">
    <property type="protein sequence ID" value="PWN08044.1"/>
    <property type="molecule type" value="Genomic_DNA"/>
</dbReference>
<organism evidence="2 3">
    <name type="scientific">Rhodohalobacter mucosus</name>
    <dbReference type="NCBI Taxonomy" id="2079485"/>
    <lineage>
        <taxon>Bacteria</taxon>
        <taxon>Pseudomonadati</taxon>
        <taxon>Balneolota</taxon>
        <taxon>Balneolia</taxon>
        <taxon>Balneolales</taxon>
        <taxon>Balneolaceae</taxon>
        <taxon>Rhodohalobacter</taxon>
    </lineage>
</organism>
<dbReference type="PANTHER" id="PTHR22916:SF3">
    <property type="entry name" value="UDP-GLCNAC:BETAGAL BETA-1,3-N-ACETYLGLUCOSAMINYLTRANSFERASE-LIKE PROTEIN 1"/>
    <property type="match status" value="1"/>
</dbReference>
<dbReference type="Pfam" id="PF00535">
    <property type="entry name" value="Glycos_transf_2"/>
    <property type="match status" value="1"/>
</dbReference>
<accession>A0A316TYW6</accession>
<feature type="domain" description="Glycosyltransferase 2-like" evidence="1">
    <location>
        <begin position="10"/>
        <end position="177"/>
    </location>
</feature>
<reference evidence="2 3" key="1">
    <citation type="submission" date="2018-05" db="EMBL/GenBank/DDBJ databases">
        <title>Rhodohalobacter halophilus gen. nov., sp. nov., a moderately halophilic member of the family Balneolaceae.</title>
        <authorList>
            <person name="Liu Z.-W."/>
        </authorList>
    </citation>
    <scope>NUCLEOTIDE SEQUENCE [LARGE SCALE GENOMIC DNA]</scope>
    <source>
        <strain evidence="2 3">8A47</strain>
    </source>
</reference>
<dbReference type="InterPro" id="IPR029044">
    <property type="entry name" value="Nucleotide-diphossugar_trans"/>
</dbReference>
<protein>
    <submittedName>
        <fullName evidence="2">Glycosyltransferase family 2 protein</fullName>
    </submittedName>
</protein>
<keyword evidence="3" id="KW-1185">Reference proteome</keyword>
<comment type="caution">
    <text evidence="2">The sequence shown here is derived from an EMBL/GenBank/DDBJ whole genome shotgun (WGS) entry which is preliminary data.</text>
</comment>
<dbReference type="SUPFAM" id="SSF53448">
    <property type="entry name" value="Nucleotide-diphospho-sugar transferases"/>
    <property type="match status" value="1"/>
</dbReference>
<dbReference type="PANTHER" id="PTHR22916">
    <property type="entry name" value="GLYCOSYLTRANSFERASE"/>
    <property type="match status" value="1"/>
</dbReference>
<dbReference type="OrthoDB" id="597270at2"/>
<sequence>MKKNNEPFVSVLTPVYNGATYLRECIESVLAQEYSNWEYVLVNNCSTDNSLEIIKEYAELDSRIRIHDNGEFLQQMQNLNHAFRQISPDSIYCKVLHADDWLYPECITRMVEVAEMYPTVGIVSSYRLDDTRVGLNGLPYPSHFNDGREISRRYLLNNEYYFGAPSNLLLRSDLIRKRGRVYDESYPESDISACLDFLQESDFGFVHQVLTFTRRHEESHTHTLAKRNYHFMMGYLKMYLEYGPVFLSEREHKKQIALQTSIFHKLLARALYEGNGLQTYKKYASELDEVGLKIRNARLALYVIRELFVRLLATMGVEMINVKRRKKVGNHVQIAISDELGS</sequence>
<evidence type="ECO:0000313" key="2">
    <source>
        <dbReference type="EMBL" id="PWN08044.1"/>
    </source>
</evidence>
<dbReference type="Gene3D" id="3.90.550.10">
    <property type="entry name" value="Spore Coat Polysaccharide Biosynthesis Protein SpsA, Chain A"/>
    <property type="match status" value="1"/>
</dbReference>